<dbReference type="PROSITE" id="PS51272">
    <property type="entry name" value="SLH"/>
    <property type="match status" value="3"/>
</dbReference>
<feature type="domain" description="SLH" evidence="2">
    <location>
        <begin position="26"/>
        <end position="84"/>
    </location>
</feature>
<dbReference type="RefSeq" id="WP_378134751.1">
    <property type="nucleotide sequence ID" value="NZ_JBHSMI010000028.1"/>
</dbReference>
<feature type="chain" id="PRO_5047421631" evidence="1">
    <location>
        <begin position="28"/>
        <end position="584"/>
    </location>
</feature>
<dbReference type="Pfam" id="PF00395">
    <property type="entry name" value="SLH"/>
    <property type="match status" value="3"/>
</dbReference>
<organism evidence="3 4">
    <name type="scientific">Cohnella soli</name>
    <dbReference type="NCBI Taxonomy" id="425005"/>
    <lineage>
        <taxon>Bacteria</taxon>
        <taxon>Bacillati</taxon>
        <taxon>Bacillota</taxon>
        <taxon>Bacilli</taxon>
        <taxon>Bacillales</taxon>
        <taxon>Paenibacillaceae</taxon>
        <taxon>Cohnella</taxon>
    </lineage>
</organism>
<keyword evidence="4" id="KW-1185">Reference proteome</keyword>
<feature type="domain" description="SLH" evidence="2">
    <location>
        <begin position="147"/>
        <end position="210"/>
    </location>
</feature>
<dbReference type="InterPro" id="IPR051465">
    <property type="entry name" value="Cell_Envelope_Struct_Comp"/>
</dbReference>
<comment type="caution">
    <text evidence="3">The sequence shown here is derived from an EMBL/GenBank/DDBJ whole genome shotgun (WGS) entry which is preliminary data.</text>
</comment>
<evidence type="ECO:0000256" key="1">
    <source>
        <dbReference type="SAM" id="SignalP"/>
    </source>
</evidence>
<feature type="signal peptide" evidence="1">
    <location>
        <begin position="1"/>
        <end position="27"/>
    </location>
</feature>
<protein>
    <submittedName>
        <fullName evidence="3">S-layer homology domain-containing protein</fullName>
    </submittedName>
</protein>
<proteinExistence type="predicted"/>
<evidence type="ECO:0000313" key="4">
    <source>
        <dbReference type="Proteomes" id="UP001596113"/>
    </source>
</evidence>
<dbReference type="PANTHER" id="PTHR43308">
    <property type="entry name" value="OUTER MEMBRANE PROTEIN ALPHA-RELATED"/>
    <property type="match status" value="1"/>
</dbReference>
<feature type="domain" description="SLH" evidence="2">
    <location>
        <begin position="85"/>
        <end position="146"/>
    </location>
</feature>
<reference evidence="4" key="1">
    <citation type="journal article" date="2019" name="Int. J. Syst. Evol. Microbiol.">
        <title>The Global Catalogue of Microorganisms (GCM) 10K type strain sequencing project: providing services to taxonomists for standard genome sequencing and annotation.</title>
        <authorList>
            <consortium name="The Broad Institute Genomics Platform"/>
            <consortium name="The Broad Institute Genome Sequencing Center for Infectious Disease"/>
            <person name="Wu L."/>
            <person name="Ma J."/>
        </authorList>
    </citation>
    <scope>NUCLEOTIDE SEQUENCE [LARGE SCALE GENOMIC DNA]</scope>
    <source>
        <strain evidence="4">CGMCC 1.18575</strain>
    </source>
</reference>
<evidence type="ECO:0000259" key="2">
    <source>
        <dbReference type="PROSITE" id="PS51272"/>
    </source>
</evidence>
<sequence>MRKTLKKSIAIAMASTMVLTYGQAAGAADITKETIPAWASAEMASWKQLGLLKGDANGLIHPNDAVTKAQFLAFVNRVFNYTATSGTSFKDVPATAWYAADIAKASAAGIVLGDAQGNVAPLEILTREKAAIILSRVFEVASSTGSGVKFTDDASISAWATEAVYAMKDAGYVSGTANGAFQPKKALTRAEAVKMINNVMGTLIADSSEHADVKGNNVVVNTAGGSLANATVSGNLYITPGVGEGDFTIENSQIAGTVYVLGGGEHSIIFKNSKAKKVKINKPAGPLRLLLSGNSAADGIEILSSATVVNESPNPIGSLLVSSGSGDTVNVTGNVSDLSMNSGGALNIGESTISRLIFTKQAKESKAKLDKKAKVGSLTVDAPASITGEGTVSDATINSDGVTLDPVPGKLTLNADSATVGGKEVKKGSVGAIGGGGGAPDMSTKLYDYATVLSTFADTGAQGNVKQYIKFMQDPTYKPSIANEMTYVPNLVNAQTFVNQSFTVKPSIFPSMRGINTSVLDSNRNQLWIGTDNGVTKINLTNNEMTAYTKENKQLSDDRVLLLISDGGTGVFAITETGVSYIRQ</sequence>
<evidence type="ECO:0000313" key="3">
    <source>
        <dbReference type="EMBL" id="MFC5404443.1"/>
    </source>
</evidence>
<dbReference type="InterPro" id="IPR015943">
    <property type="entry name" value="WD40/YVTN_repeat-like_dom_sf"/>
</dbReference>
<dbReference type="Gene3D" id="2.130.10.10">
    <property type="entry name" value="YVTN repeat-like/Quinoprotein amine dehydrogenase"/>
    <property type="match status" value="1"/>
</dbReference>
<name>A0ABW0HU52_9BACL</name>
<dbReference type="InterPro" id="IPR001119">
    <property type="entry name" value="SLH_dom"/>
</dbReference>
<dbReference type="EMBL" id="JBHSMI010000028">
    <property type="protein sequence ID" value="MFC5404443.1"/>
    <property type="molecule type" value="Genomic_DNA"/>
</dbReference>
<accession>A0ABW0HU52</accession>
<keyword evidence="1" id="KW-0732">Signal</keyword>
<dbReference type="Proteomes" id="UP001596113">
    <property type="component" value="Unassembled WGS sequence"/>
</dbReference>
<gene>
    <name evidence="3" type="ORF">ACFPOF_17050</name>
</gene>